<feature type="transmembrane region" description="Helical" evidence="14">
    <location>
        <begin position="246"/>
        <end position="265"/>
    </location>
</feature>
<comment type="catalytic activity">
    <reaction evidence="13 14">
        <text>di-trans,octa-cis-undecaprenyl diphosphate + H2O = di-trans,octa-cis-undecaprenyl phosphate + phosphate + H(+)</text>
        <dbReference type="Rhea" id="RHEA:28094"/>
        <dbReference type="ChEBI" id="CHEBI:15377"/>
        <dbReference type="ChEBI" id="CHEBI:15378"/>
        <dbReference type="ChEBI" id="CHEBI:43474"/>
        <dbReference type="ChEBI" id="CHEBI:58405"/>
        <dbReference type="ChEBI" id="CHEBI:60392"/>
        <dbReference type="EC" id="3.6.1.27"/>
    </reaction>
</comment>
<keyword evidence="7 14" id="KW-0378">Hydrolase</keyword>
<dbReference type="PANTHER" id="PTHR30622:SF3">
    <property type="entry name" value="UNDECAPRENYL-DIPHOSPHATASE"/>
    <property type="match status" value="1"/>
</dbReference>
<comment type="function">
    <text evidence="14">Catalyzes the dephosphorylation of undecaprenyl diphosphate (UPP). Confers resistance to bacitracin.</text>
</comment>
<dbReference type="EMBL" id="JACHHG010000014">
    <property type="protein sequence ID" value="MBB6099736.1"/>
    <property type="molecule type" value="Genomic_DNA"/>
</dbReference>
<dbReference type="NCBIfam" id="NF001390">
    <property type="entry name" value="PRK00281.1-4"/>
    <property type="match status" value="1"/>
</dbReference>
<evidence type="ECO:0000256" key="4">
    <source>
        <dbReference type="ARBA" id="ARBA00021581"/>
    </source>
</evidence>
<dbReference type="HAMAP" id="MF_01006">
    <property type="entry name" value="Undec_diphosphatase"/>
    <property type="match status" value="1"/>
</dbReference>
<dbReference type="RefSeq" id="WP_183988477.1">
    <property type="nucleotide sequence ID" value="NZ_JACHHG010000014.1"/>
</dbReference>
<proteinExistence type="inferred from homology"/>
<comment type="caution">
    <text evidence="15">The sequence shown here is derived from an EMBL/GenBank/DDBJ whole genome shotgun (WGS) entry which is preliminary data.</text>
</comment>
<keyword evidence="14" id="KW-0573">Peptidoglycan synthesis</keyword>
<evidence type="ECO:0000256" key="8">
    <source>
        <dbReference type="ARBA" id="ARBA00022989"/>
    </source>
</evidence>
<dbReference type="EC" id="3.6.1.27" evidence="3 14"/>
<dbReference type="Pfam" id="PF02673">
    <property type="entry name" value="BacA"/>
    <property type="match status" value="1"/>
</dbReference>
<evidence type="ECO:0000256" key="10">
    <source>
        <dbReference type="ARBA" id="ARBA00023251"/>
    </source>
</evidence>
<dbReference type="PANTHER" id="PTHR30622">
    <property type="entry name" value="UNDECAPRENYL-DIPHOSPHATASE"/>
    <property type="match status" value="1"/>
</dbReference>
<evidence type="ECO:0000256" key="2">
    <source>
        <dbReference type="ARBA" id="ARBA00010621"/>
    </source>
</evidence>
<name>A0A841I3X1_9DEIO</name>
<dbReference type="GO" id="GO:0071555">
    <property type="term" value="P:cell wall organization"/>
    <property type="evidence" value="ECO:0007669"/>
    <property type="project" value="UniProtKB-KW"/>
</dbReference>
<organism evidence="15 16">
    <name type="scientific">Deinobacterium chartae</name>
    <dbReference type="NCBI Taxonomy" id="521158"/>
    <lineage>
        <taxon>Bacteria</taxon>
        <taxon>Thermotogati</taxon>
        <taxon>Deinococcota</taxon>
        <taxon>Deinococci</taxon>
        <taxon>Deinococcales</taxon>
        <taxon>Deinococcaceae</taxon>
        <taxon>Deinobacterium</taxon>
    </lineage>
</organism>
<keyword evidence="16" id="KW-1185">Reference proteome</keyword>
<dbReference type="NCBIfam" id="TIGR00753">
    <property type="entry name" value="undec_PP_bacA"/>
    <property type="match status" value="1"/>
</dbReference>
<dbReference type="GO" id="GO:0008360">
    <property type="term" value="P:regulation of cell shape"/>
    <property type="evidence" value="ECO:0007669"/>
    <property type="project" value="UniProtKB-KW"/>
</dbReference>
<evidence type="ECO:0000256" key="9">
    <source>
        <dbReference type="ARBA" id="ARBA00023136"/>
    </source>
</evidence>
<gene>
    <name evidence="14" type="primary">uppP</name>
    <name evidence="15" type="ORF">HNR42_003194</name>
</gene>
<evidence type="ECO:0000256" key="11">
    <source>
        <dbReference type="ARBA" id="ARBA00032707"/>
    </source>
</evidence>
<evidence type="ECO:0000313" key="16">
    <source>
        <dbReference type="Proteomes" id="UP000569951"/>
    </source>
</evidence>
<evidence type="ECO:0000313" key="15">
    <source>
        <dbReference type="EMBL" id="MBB6099736.1"/>
    </source>
</evidence>
<feature type="transmembrane region" description="Helical" evidence="14">
    <location>
        <begin position="180"/>
        <end position="200"/>
    </location>
</feature>
<protein>
    <recommendedName>
        <fullName evidence="4 14">Undecaprenyl-diphosphatase</fullName>
        <ecNumber evidence="3 14">3.6.1.27</ecNumber>
    </recommendedName>
    <alternativeName>
        <fullName evidence="12 14">Bacitracin resistance protein</fullName>
    </alternativeName>
    <alternativeName>
        <fullName evidence="11 14">Undecaprenyl pyrophosphate phosphatase</fullName>
    </alternativeName>
</protein>
<feature type="transmembrane region" description="Helical" evidence="14">
    <location>
        <begin position="212"/>
        <end position="234"/>
    </location>
</feature>
<dbReference type="Proteomes" id="UP000569951">
    <property type="component" value="Unassembled WGS sequence"/>
</dbReference>
<dbReference type="GO" id="GO:0009252">
    <property type="term" value="P:peptidoglycan biosynthetic process"/>
    <property type="evidence" value="ECO:0007669"/>
    <property type="project" value="UniProtKB-KW"/>
</dbReference>
<keyword evidence="6 14" id="KW-0812">Transmembrane</keyword>
<sequence>MNETLSSVMLGVTEGITEFLPVSSTGHLIVTSKLLGVEDSGGTFEIVIQLGAVLAVIWHYRHDLFTQARGVSRPEVKRQWGSILLAFLPAAVLGLLFSSWITQHLFSVPTVATALIVGGILMLVAESLSYRVSTREVGQVRPLQALMVGGMQCLALIPGMSRSATTIIGGMFAGMDRSTATAFSFYLSIPTLGLATLYALVKNLSALQDGQLLSMLIGMVSAFFMALLAVGWLLRYVSKHNFRVFAWYRILFGGLLLSLTLMGVLA</sequence>
<comment type="subcellular location">
    <subcellularLocation>
        <location evidence="1 14">Cell membrane</location>
        <topology evidence="1 14">Multi-pass membrane protein</topology>
    </subcellularLocation>
</comment>
<evidence type="ECO:0000256" key="6">
    <source>
        <dbReference type="ARBA" id="ARBA00022692"/>
    </source>
</evidence>
<evidence type="ECO:0000256" key="14">
    <source>
        <dbReference type="HAMAP-Rule" id="MF_01006"/>
    </source>
</evidence>
<evidence type="ECO:0000256" key="3">
    <source>
        <dbReference type="ARBA" id="ARBA00012374"/>
    </source>
</evidence>
<evidence type="ECO:0000256" key="1">
    <source>
        <dbReference type="ARBA" id="ARBA00004651"/>
    </source>
</evidence>
<evidence type="ECO:0000256" key="13">
    <source>
        <dbReference type="ARBA" id="ARBA00047594"/>
    </source>
</evidence>
<reference evidence="15 16" key="1">
    <citation type="submission" date="2020-08" db="EMBL/GenBank/DDBJ databases">
        <title>Genomic Encyclopedia of Type Strains, Phase IV (KMG-IV): sequencing the most valuable type-strain genomes for metagenomic binning, comparative biology and taxonomic classification.</title>
        <authorList>
            <person name="Goeker M."/>
        </authorList>
    </citation>
    <scope>NUCLEOTIDE SEQUENCE [LARGE SCALE GENOMIC DNA]</scope>
    <source>
        <strain evidence="15 16">DSM 21458</strain>
    </source>
</reference>
<evidence type="ECO:0000256" key="5">
    <source>
        <dbReference type="ARBA" id="ARBA00022475"/>
    </source>
</evidence>
<keyword evidence="10 14" id="KW-0046">Antibiotic resistance</keyword>
<keyword evidence="14" id="KW-0961">Cell wall biogenesis/degradation</keyword>
<accession>A0A841I3X1</accession>
<evidence type="ECO:0000256" key="12">
    <source>
        <dbReference type="ARBA" id="ARBA00032932"/>
    </source>
</evidence>
<dbReference type="GO" id="GO:0046677">
    <property type="term" value="P:response to antibiotic"/>
    <property type="evidence" value="ECO:0007669"/>
    <property type="project" value="UniProtKB-UniRule"/>
</dbReference>
<feature type="transmembrane region" description="Helical" evidence="14">
    <location>
        <begin position="80"/>
        <end position="101"/>
    </location>
</feature>
<feature type="transmembrane region" description="Helical" evidence="14">
    <location>
        <begin position="107"/>
        <end position="130"/>
    </location>
</feature>
<dbReference type="NCBIfam" id="NF001389">
    <property type="entry name" value="PRK00281.1-2"/>
    <property type="match status" value="1"/>
</dbReference>
<keyword evidence="9 14" id="KW-0472">Membrane</keyword>
<dbReference type="AlphaFoldDB" id="A0A841I3X1"/>
<evidence type="ECO:0000256" key="7">
    <source>
        <dbReference type="ARBA" id="ARBA00022801"/>
    </source>
</evidence>
<dbReference type="GO" id="GO:0005886">
    <property type="term" value="C:plasma membrane"/>
    <property type="evidence" value="ECO:0007669"/>
    <property type="project" value="UniProtKB-SubCell"/>
</dbReference>
<keyword evidence="5 14" id="KW-1003">Cell membrane</keyword>
<dbReference type="InterPro" id="IPR003824">
    <property type="entry name" value="UppP"/>
</dbReference>
<comment type="miscellaneous">
    <text evidence="14">Bacitracin is thought to be involved in the inhibition of peptidoglycan synthesis by sequestering undecaprenyl diphosphate, thereby reducing the pool of lipid carrier available.</text>
</comment>
<comment type="similarity">
    <text evidence="2 14">Belongs to the UppP family.</text>
</comment>
<feature type="transmembrane region" description="Helical" evidence="14">
    <location>
        <begin position="42"/>
        <end position="60"/>
    </location>
</feature>
<keyword evidence="14" id="KW-0133">Cell shape</keyword>
<dbReference type="GO" id="GO:0050380">
    <property type="term" value="F:undecaprenyl-diphosphatase activity"/>
    <property type="evidence" value="ECO:0007669"/>
    <property type="project" value="UniProtKB-UniRule"/>
</dbReference>
<keyword evidence="8 14" id="KW-1133">Transmembrane helix</keyword>